<dbReference type="AlphaFoldDB" id="A0A1U7SG03"/>
<dbReference type="PROSITE" id="PS50090">
    <property type="entry name" value="MYB_LIKE"/>
    <property type="match status" value="1"/>
</dbReference>
<sequence length="328" mass="35330">MPRGQAWSPQEVGCLLALIRGCGAVGLLMASTSRPNEARWREISRGLAAAGYGRSVAQCRAKWKALKQAFYSERETRRQPGARPPRTPPHYRAMERLWEAAGRPVFGERRLPALAKLPPVRRRPSLQARSPSAPELPAPQDATSPAQMVPAPVAYSPGEHQAETAWGAQDPAVPVIAGDQAPPETAVEDEHLDSEEASAAALQGPGAAHLLQSMQQLLVQILQTSRRQQALLESLASDTVSRLHGLSDSLAQVGETLQELLLWAQPHPTAPGGLPTLLNPDLCPRAGSQPPLLPREPGVPSAPRTLPYRKEPAVPPTSAYPTPRFTPH</sequence>
<accession>A0A1U7SG03</accession>
<evidence type="ECO:0000259" key="2">
    <source>
        <dbReference type="PROSITE" id="PS50090"/>
    </source>
</evidence>
<dbReference type="Proteomes" id="UP000189705">
    <property type="component" value="Unplaced"/>
</dbReference>
<evidence type="ECO:0000313" key="3">
    <source>
        <dbReference type="Proteomes" id="UP000189705"/>
    </source>
</evidence>
<dbReference type="InterPro" id="IPR044822">
    <property type="entry name" value="Myb_DNA-bind_4"/>
</dbReference>
<organism evidence="3 4">
    <name type="scientific">Alligator sinensis</name>
    <name type="common">Chinese alligator</name>
    <dbReference type="NCBI Taxonomy" id="38654"/>
    <lineage>
        <taxon>Eukaryota</taxon>
        <taxon>Metazoa</taxon>
        <taxon>Chordata</taxon>
        <taxon>Craniata</taxon>
        <taxon>Vertebrata</taxon>
        <taxon>Euteleostomi</taxon>
        <taxon>Archelosauria</taxon>
        <taxon>Archosauria</taxon>
        <taxon>Crocodylia</taxon>
        <taxon>Alligatoridae</taxon>
        <taxon>Alligatorinae</taxon>
        <taxon>Alligator</taxon>
    </lineage>
</organism>
<dbReference type="Pfam" id="PF13837">
    <property type="entry name" value="Myb_DNA-bind_4"/>
    <property type="match status" value="1"/>
</dbReference>
<dbReference type="InterPro" id="IPR001005">
    <property type="entry name" value="SANT/Myb"/>
</dbReference>
<feature type="domain" description="Myb-like" evidence="2">
    <location>
        <begin position="7"/>
        <end position="67"/>
    </location>
</feature>
<dbReference type="Gene3D" id="1.10.10.60">
    <property type="entry name" value="Homeodomain-like"/>
    <property type="match status" value="1"/>
</dbReference>
<dbReference type="SMART" id="SM00717">
    <property type="entry name" value="SANT"/>
    <property type="match status" value="1"/>
</dbReference>
<proteinExistence type="predicted"/>
<feature type="region of interest" description="Disordered" evidence="1">
    <location>
        <begin position="282"/>
        <end position="328"/>
    </location>
</feature>
<name>A0A1U7SG03_ALLSI</name>
<dbReference type="eggNOG" id="ENOG502SIE5">
    <property type="taxonomic scope" value="Eukaryota"/>
</dbReference>
<evidence type="ECO:0000313" key="4">
    <source>
        <dbReference type="RefSeq" id="XP_006037079.2"/>
    </source>
</evidence>
<reference evidence="4" key="1">
    <citation type="submission" date="2025-08" db="UniProtKB">
        <authorList>
            <consortium name="RefSeq"/>
        </authorList>
    </citation>
    <scope>IDENTIFICATION</scope>
</reference>
<dbReference type="KEGG" id="asn:102368091"/>
<keyword evidence="3" id="KW-1185">Reference proteome</keyword>
<protein>
    <submittedName>
        <fullName evidence="4">Uncharacterized protein LOC102368091</fullName>
    </submittedName>
</protein>
<dbReference type="GeneID" id="102368091"/>
<evidence type="ECO:0000256" key="1">
    <source>
        <dbReference type="SAM" id="MobiDB-lite"/>
    </source>
</evidence>
<dbReference type="RefSeq" id="XP_006037079.2">
    <property type="nucleotide sequence ID" value="XM_006037017.3"/>
</dbReference>
<dbReference type="InParanoid" id="A0A1U7SG03"/>
<gene>
    <name evidence="4" type="primary">LOC102368091</name>
</gene>
<feature type="region of interest" description="Disordered" evidence="1">
    <location>
        <begin position="118"/>
        <end position="164"/>
    </location>
</feature>
<dbReference type="OrthoDB" id="9387164at2759"/>